<name>A0ABN0VRD9_9BACI</name>
<dbReference type="InterPro" id="IPR025673">
    <property type="entry name" value="PCYCGC"/>
</dbReference>
<protein>
    <submittedName>
        <fullName evidence="2">PCYCGC domain-containing protein</fullName>
    </submittedName>
</protein>
<sequence length="154" mass="17422">MKSSKRLFLILLVGMLWLSGCASKSINQMDTEQNEQENHESIPDTQEKTAAINELPSFLEGQTERTINIYAGVAKFPDLVQLVPCYCGCMETLGHQSNLNCFIQRINQDGTVVWTDHATRCETCLDIAATTIYEMNNGKTIKDVREIINQKYNQ</sequence>
<evidence type="ECO:0000313" key="2">
    <source>
        <dbReference type="EMBL" id="GAA0315407.1"/>
    </source>
</evidence>
<dbReference type="Pfam" id="PF13798">
    <property type="entry name" value="PCYCGC"/>
    <property type="match status" value="1"/>
</dbReference>
<evidence type="ECO:0000313" key="3">
    <source>
        <dbReference type="Proteomes" id="UP001500782"/>
    </source>
</evidence>
<feature type="chain" id="PRO_5046372318" evidence="1">
    <location>
        <begin position="25"/>
        <end position="154"/>
    </location>
</feature>
<dbReference type="PROSITE" id="PS51257">
    <property type="entry name" value="PROKAR_LIPOPROTEIN"/>
    <property type="match status" value="1"/>
</dbReference>
<organism evidence="2 3">
    <name type="scientific">Bacillus carboniphilus</name>
    <dbReference type="NCBI Taxonomy" id="86663"/>
    <lineage>
        <taxon>Bacteria</taxon>
        <taxon>Bacillati</taxon>
        <taxon>Bacillota</taxon>
        <taxon>Bacilli</taxon>
        <taxon>Bacillales</taxon>
        <taxon>Bacillaceae</taxon>
        <taxon>Bacillus</taxon>
    </lineage>
</organism>
<evidence type="ECO:0000256" key="1">
    <source>
        <dbReference type="SAM" id="SignalP"/>
    </source>
</evidence>
<proteinExistence type="predicted"/>
<dbReference type="RefSeq" id="WP_343795618.1">
    <property type="nucleotide sequence ID" value="NZ_BAAADJ010000003.1"/>
</dbReference>
<reference evidence="2 3" key="1">
    <citation type="journal article" date="2019" name="Int. J. Syst. Evol. Microbiol.">
        <title>The Global Catalogue of Microorganisms (GCM) 10K type strain sequencing project: providing services to taxonomists for standard genome sequencing and annotation.</title>
        <authorList>
            <consortium name="The Broad Institute Genomics Platform"/>
            <consortium name="The Broad Institute Genome Sequencing Center for Infectious Disease"/>
            <person name="Wu L."/>
            <person name="Ma J."/>
        </authorList>
    </citation>
    <scope>NUCLEOTIDE SEQUENCE [LARGE SCALE GENOMIC DNA]</scope>
    <source>
        <strain evidence="2 3">JCM 9731</strain>
    </source>
</reference>
<dbReference type="Proteomes" id="UP001500782">
    <property type="component" value="Unassembled WGS sequence"/>
</dbReference>
<keyword evidence="1" id="KW-0732">Signal</keyword>
<accession>A0ABN0VRD9</accession>
<gene>
    <name evidence="2" type="ORF">GCM10008967_02440</name>
</gene>
<keyword evidence="3" id="KW-1185">Reference proteome</keyword>
<comment type="caution">
    <text evidence="2">The sequence shown here is derived from an EMBL/GenBank/DDBJ whole genome shotgun (WGS) entry which is preliminary data.</text>
</comment>
<feature type="signal peptide" evidence="1">
    <location>
        <begin position="1"/>
        <end position="24"/>
    </location>
</feature>
<dbReference type="EMBL" id="BAAADJ010000003">
    <property type="protein sequence ID" value="GAA0315407.1"/>
    <property type="molecule type" value="Genomic_DNA"/>
</dbReference>